<dbReference type="Gene3D" id="3.90.220.20">
    <property type="entry name" value="DNA methylase specificity domains"/>
    <property type="match status" value="2"/>
</dbReference>
<evidence type="ECO:0000256" key="3">
    <source>
        <dbReference type="ARBA" id="ARBA00023125"/>
    </source>
</evidence>
<dbReference type="OrthoDB" id="398435at2"/>
<reference evidence="5" key="2">
    <citation type="submission" date="2020-09" db="EMBL/GenBank/DDBJ databases">
        <authorList>
            <person name="Sun Q."/>
            <person name="Zhou Y."/>
        </authorList>
    </citation>
    <scope>NUCLEOTIDE SEQUENCE</scope>
    <source>
        <strain evidence="5">CGMCC 1.15758</strain>
    </source>
</reference>
<dbReference type="EMBL" id="BMJS01000034">
    <property type="protein sequence ID" value="GGG05170.1"/>
    <property type="molecule type" value="Genomic_DNA"/>
</dbReference>
<protein>
    <recommendedName>
        <fullName evidence="4">Type I restriction modification DNA specificity domain-containing protein</fullName>
    </recommendedName>
</protein>
<keyword evidence="6" id="KW-1185">Reference proteome</keyword>
<keyword evidence="3" id="KW-0238">DNA-binding</keyword>
<accession>A0A8J2Z683</accession>
<dbReference type="SUPFAM" id="SSF116734">
    <property type="entry name" value="DNA methylase specificity domain"/>
    <property type="match status" value="2"/>
</dbReference>
<dbReference type="AlphaFoldDB" id="A0A8J2Z683"/>
<organism evidence="5 6">
    <name type="scientific">Cysteiniphilum litorale</name>
    <dbReference type="NCBI Taxonomy" id="2056700"/>
    <lineage>
        <taxon>Bacteria</taxon>
        <taxon>Pseudomonadati</taxon>
        <taxon>Pseudomonadota</taxon>
        <taxon>Gammaproteobacteria</taxon>
        <taxon>Thiotrichales</taxon>
        <taxon>Fastidiosibacteraceae</taxon>
        <taxon>Cysteiniphilum</taxon>
    </lineage>
</organism>
<dbReference type="GO" id="GO:0003677">
    <property type="term" value="F:DNA binding"/>
    <property type="evidence" value="ECO:0007669"/>
    <property type="project" value="UniProtKB-KW"/>
</dbReference>
<evidence type="ECO:0000256" key="2">
    <source>
        <dbReference type="ARBA" id="ARBA00022747"/>
    </source>
</evidence>
<comment type="similarity">
    <text evidence="1">Belongs to the type-I restriction system S methylase family.</text>
</comment>
<dbReference type="Proteomes" id="UP000636949">
    <property type="component" value="Unassembled WGS sequence"/>
</dbReference>
<dbReference type="GO" id="GO:0009307">
    <property type="term" value="P:DNA restriction-modification system"/>
    <property type="evidence" value="ECO:0007669"/>
    <property type="project" value="UniProtKB-KW"/>
</dbReference>
<comment type="caution">
    <text evidence="5">The sequence shown here is derived from an EMBL/GenBank/DDBJ whole genome shotgun (WGS) entry which is preliminary data.</text>
</comment>
<reference evidence="5" key="1">
    <citation type="journal article" date="2014" name="Int. J. Syst. Evol. Microbiol.">
        <title>Complete genome sequence of Corynebacterium casei LMG S-19264T (=DSM 44701T), isolated from a smear-ripened cheese.</title>
        <authorList>
            <consortium name="US DOE Joint Genome Institute (JGI-PGF)"/>
            <person name="Walter F."/>
            <person name="Albersmeier A."/>
            <person name="Kalinowski J."/>
            <person name="Ruckert C."/>
        </authorList>
    </citation>
    <scope>NUCLEOTIDE SEQUENCE</scope>
    <source>
        <strain evidence="5">CGMCC 1.15758</strain>
    </source>
</reference>
<evidence type="ECO:0000313" key="5">
    <source>
        <dbReference type="EMBL" id="GGG05170.1"/>
    </source>
</evidence>
<dbReference type="CDD" id="cd17246">
    <property type="entry name" value="RMtype1_S_SonII-TRD2-CR2_like"/>
    <property type="match status" value="1"/>
</dbReference>
<evidence type="ECO:0000313" key="6">
    <source>
        <dbReference type="Proteomes" id="UP000636949"/>
    </source>
</evidence>
<dbReference type="RefSeq" id="WP_117003628.1">
    <property type="nucleotide sequence ID" value="NZ_BMJS01000034.1"/>
</dbReference>
<name>A0A8J2Z683_9GAMM</name>
<proteinExistence type="inferred from homology"/>
<dbReference type="PANTHER" id="PTHR43140">
    <property type="entry name" value="TYPE-1 RESTRICTION ENZYME ECOKI SPECIFICITY PROTEIN"/>
    <property type="match status" value="1"/>
</dbReference>
<dbReference type="InterPro" id="IPR051212">
    <property type="entry name" value="Type-I_RE_S_subunit"/>
</dbReference>
<dbReference type="InterPro" id="IPR044946">
    <property type="entry name" value="Restrct_endonuc_typeI_TRD_sf"/>
</dbReference>
<dbReference type="InterPro" id="IPR000055">
    <property type="entry name" value="Restrct_endonuc_typeI_TRD"/>
</dbReference>
<keyword evidence="2" id="KW-0680">Restriction system</keyword>
<feature type="domain" description="Type I restriction modification DNA specificity" evidence="4">
    <location>
        <begin position="2"/>
        <end position="159"/>
    </location>
</feature>
<evidence type="ECO:0000256" key="1">
    <source>
        <dbReference type="ARBA" id="ARBA00010923"/>
    </source>
</evidence>
<dbReference type="PANTHER" id="PTHR43140:SF1">
    <property type="entry name" value="TYPE I RESTRICTION ENZYME ECOKI SPECIFICITY SUBUNIT"/>
    <property type="match status" value="1"/>
</dbReference>
<dbReference type="Pfam" id="PF01420">
    <property type="entry name" value="Methylase_S"/>
    <property type="match status" value="2"/>
</dbReference>
<sequence>MDFVKLKSLCNFEKGSTGLAKAEPGDYPLVTTGAERKSSNTYQFDTKAICIPLVSSTGHGHASLKNVHYQEGKFALGSILVALTSKDNNKLDIQFLHLYLSQLKDQVLVPLMSGAANVALSVKKIQEIEIPLPTILRQREIVDKFKSIFREEEELKSELTHQQILLKKLRQQILQEAIEGKLTADWRAQNPDVEPASELLKRIATEKNQLVKKKKIKAQKSLSPISDEEKPFDLPQGWEWCKLGSIFNFIDYRGKTPKKLSSGIRLITAKNVKKGTLSLLPEDFISREEYEERMTRGFPVTGDLLFTTEAPLGNVCLLTVADEEISTGQRLITLQGHSSEIKSKLYMFFILSPFYQDYLVHNATGVTAKGIKASRLKELAIPVPSPSEQATIIDKVEKLLVLCDQLESQINQNQTHAEQLMQTVLKEAFTQNIKSKAMVINENNSPVGLRGNMDRLY</sequence>
<evidence type="ECO:0000259" key="4">
    <source>
        <dbReference type="Pfam" id="PF01420"/>
    </source>
</evidence>
<gene>
    <name evidence="5" type="ORF">GCM10010995_23300</name>
</gene>
<feature type="domain" description="Type I restriction modification DNA specificity" evidence="4">
    <location>
        <begin position="235"/>
        <end position="412"/>
    </location>
</feature>